<sequence length="127" mass="14801">MDVLRIKQDLIDSLVNDDLDRICKYCGESFLYVNRLVTHLQLVHGVERPFQCPRCDKSYPQRFMLNHHVRKNHGPLVVCAHCGFTAIELAQLERHIRRMHENEAPISAATPVVKDYYNVSLHGFFIQ</sequence>
<protein>
    <recommendedName>
        <fullName evidence="6">C2H2-type domain-containing protein</fullName>
    </recommendedName>
</protein>
<feature type="domain" description="C2H2-type" evidence="6">
    <location>
        <begin position="50"/>
        <end position="73"/>
    </location>
</feature>
<evidence type="ECO:0000256" key="4">
    <source>
        <dbReference type="ARBA" id="ARBA00022833"/>
    </source>
</evidence>
<evidence type="ECO:0000259" key="6">
    <source>
        <dbReference type="PROSITE" id="PS50157"/>
    </source>
</evidence>
<dbReference type="InterPro" id="IPR036236">
    <property type="entry name" value="Znf_C2H2_sf"/>
</dbReference>
<dbReference type="GO" id="GO:0008270">
    <property type="term" value="F:zinc ion binding"/>
    <property type="evidence" value="ECO:0007669"/>
    <property type="project" value="UniProtKB-KW"/>
</dbReference>
<organism evidence="7 8">
    <name type="scientific">Trichogramma kaykai</name>
    <dbReference type="NCBI Taxonomy" id="54128"/>
    <lineage>
        <taxon>Eukaryota</taxon>
        <taxon>Metazoa</taxon>
        <taxon>Ecdysozoa</taxon>
        <taxon>Arthropoda</taxon>
        <taxon>Hexapoda</taxon>
        <taxon>Insecta</taxon>
        <taxon>Pterygota</taxon>
        <taxon>Neoptera</taxon>
        <taxon>Endopterygota</taxon>
        <taxon>Hymenoptera</taxon>
        <taxon>Apocrita</taxon>
        <taxon>Proctotrupomorpha</taxon>
        <taxon>Chalcidoidea</taxon>
        <taxon>Trichogrammatidae</taxon>
        <taxon>Trichogramma</taxon>
    </lineage>
</organism>
<evidence type="ECO:0000256" key="2">
    <source>
        <dbReference type="ARBA" id="ARBA00022737"/>
    </source>
</evidence>
<evidence type="ECO:0000313" key="7">
    <source>
        <dbReference type="EMBL" id="KAL3395383.1"/>
    </source>
</evidence>
<dbReference type="EMBL" id="JBJJXI010000082">
    <property type="protein sequence ID" value="KAL3395383.1"/>
    <property type="molecule type" value="Genomic_DNA"/>
</dbReference>
<evidence type="ECO:0000256" key="3">
    <source>
        <dbReference type="ARBA" id="ARBA00022771"/>
    </source>
</evidence>
<accession>A0ABD2WQZ0</accession>
<comment type="caution">
    <text evidence="7">The sequence shown here is derived from an EMBL/GenBank/DDBJ whole genome shotgun (WGS) entry which is preliminary data.</text>
</comment>
<proteinExistence type="predicted"/>
<dbReference type="PROSITE" id="PS50157">
    <property type="entry name" value="ZINC_FINGER_C2H2_2"/>
    <property type="match status" value="3"/>
</dbReference>
<evidence type="ECO:0000313" key="8">
    <source>
        <dbReference type="Proteomes" id="UP001627154"/>
    </source>
</evidence>
<keyword evidence="2" id="KW-0677">Repeat</keyword>
<reference evidence="7 8" key="1">
    <citation type="journal article" date="2024" name="bioRxiv">
        <title>A reference genome for Trichogramma kaykai: A tiny desert-dwelling parasitoid wasp with competing sex-ratio distorters.</title>
        <authorList>
            <person name="Culotta J."/>
            <person name="Lindsey A.R."/>
        </authorList>
    </citation>
    <scope>NUCLEOTIDE SEQUENCE [LARGE SCALE GENOMIC DNA]</scope>
    <source>
        <strain evidence="7 8">KSX58</strain>
    </source>
</reference>
<dbReference type="Proteomes" id="UP001627154">
    <property type="component" value="Unassembled WGS sequence"/>
</dbReference>
<dbReference type="AlphaFoldDB" id="A0ABD2WQZ0"/>
<keyword evidence="3 5" id="KW-0863">Zinc-finger</keyword>
<feature type="domain" description="C2H2-type" evidence="6">
    <location>
        <begin position="21"/>
        <end position="49"/>
    </location>
</feature>
<dbReference type="PANTHER" id="PTHR24409">
    <property type="entry name" value="ZINC FINGER PROTEIN 142"/>
    <property type="match status" value="1"/>
</dbReference>
<dbReference type="InterPro" id="IPR013087">
    <property type="entry name" value="Znf_C2H2_type"/>
</dbReference>
<dbReference type="Pfam" id="PF00096">
    <property type="entry name" value="zf-C2H2"/>
    <property type="match status" value="1"/>
</dbReference>
<name>A0ABD2WQZ0_9HYME</name>
<keyword evidence="8" id="KW-1185">Reference proteome</keyword>
<keyword evidence="1" id="KW-0479">Metal-binding</keyword>
<feature type="domain" description="C2H2-type" evidence="6">
    <location>
        <begin position="77"/>
        <end position="105"/>
    </location>
</feature>
<evidence type="ECO:0000256" key="1">
    <source>
        <dbReference type="ARBA" id="ARBA00022723"/>
    </source>
</evidence>
<dbReference type="PANTHER" id="PTHR24409:SF418">
    <property type="entry name" value="SI:CH73-221F6.1"/>
    <property type="match status" value="1"/>
</dbReference>
<dbReference type="Gene3D" id="3.30.160.60">
    <property type="entry name" value="Classic Zinc Finger"/>
    <property type="match status" value="1"/>
</dbReference>
<dbReference type="PROSITE" id="PS00028">
    <property type="entry name" value="ZINC_FINGER_C2H2_1"/>
    <property type="match status" value="2"/>
</dbReference>
<gene>
    <name evidence="7" type="ORF">TKK_010494</name>
</gene>
<dbReference type="SUPFAM" id="SSF57667">
    <property type="entry name" value="beta-beta-alpha zinc fingers"/>
    <property type="match status" value="1"/>
</dbReference>
<dbReference type="SMART" id="SM00355">
    <property type="entry name" value="ZnF_C2H2"/>
    <property type="match status" value="3"/>
</dbReference>
<keyword evidence="4" id="KW-0862">Zinc</keyword>
<evidence type="ECO:0000256" key="5">
    <source>
        <dbReference type="PROSITE-ProRule" id="PRU00042"/>
    </source>
</evidence>